<dbReference type="InterPro" id="IPR029016">
    <property type="entry name" value="GAF-like_dom_sf"/>
</dbReference>
<feature type="transmembrane region" description="Helical" evidence="11">
    <location>
        <begin position="12"/>
        <end position="36"/>
    </location>
</feature>
<feature type="coiled-coil region" evidence="10">
    <location>
        <begin position="338"/>
        <end position="372"/>
    </location>
</feature>
<keyword evidence="6" id="KW-0547">Nucleotide-binding</keyword>
<keyword evidence="8" id="KW-0067">ATP-binding</keyword>
<dbReference type="Proteomes" id="UP001163687">
    <property type="component" value="Chromosome"/>
</dbReference>
<keyword evidence="4" id="KW-0597">Phosphoprotein</keyword>
<evidence type="ECO:0000256" key="4">
    <source>
        <dbReference type="ARBA" id="ARBA00022553"/>
    </source>
</evidence>
<accession>A0AA35GAB4</accession>
<dbReference type="CDD" id="cd18773">
    <property type="entry name" value="PDC1_HK_sensor"/>
    <property type="match status" value="1"/>
</dbReference>
<dbReference type="InterPro" id="IPR036890">
    <property type="entry name" value="HATPase_C_sf"/>
</dbReference>
<dbReference type="EMBL" id="AP025628">
    <property type="protein sequence ID" value="BDG61114.1"/>
    <property type="molecule type" value="Genomic_DNA"/>
</dbReference>
<dbReference type="Pfam" id="PF00672">
    <property type="entry name" value="HAMP"/>
    <property type="match status" value="1"/>
</dbReference>
<dbReference type="Gene3D" id="1.20.5.1930">
    <property type="match status" value="1"/>
</dbReference>
<gene>
    <name evidence="14" type="ORF">caldi_22040</name>
</gene>
<dbReference type="Gene3D" id="3.30.450.40">
    <property type="match status" value="1"/>
</dbReference>
<dbReference type="PANTHER" id="PTHR24421">
    <property type="entry name" value="NITRATE/NITRITE SENSOR PROTEIN NARX-RELATED"/>
    <property type="match status" value="1"/>
</dbReference>
<dbReference type="InterPro" id="IPR003594">
    <property type="entry name" value="HATPase_dom"/>
</dbReference>
<feature type="domain" description="HAMP" evidence="13">
    <location>
        <begin position="298"/>
        <end position="350"/>
    </location>
</feature>
<keyword evidence="7" id="KW-0418">Kinase</keyword>
<evidence type="ECO:0000259" key="12">
    <source>
        <dbReference type="PROSITE" id="PS50109"/>
    </source>
</evidence>
<dbReference type="AlphaFoldDB" id="A0AA35GAB4"/>
<sequence length="716" mass="76401">MPLVRLPSLRVRIMVSAAVAVAVLLLSLGGVATRILHHQAEDVMRERLRVAELAASRLDAALAADLGRLRALAGTEPVRPLAVQIFNLGILRLDQDGRVLWYSPGRSGGDAPALAGTLVGTQAFQTALRAGRTAWTDLTRTPAGQPVVAVLEPVPGAGGRPAGVLAGVIDLGARGLEPFLAGTLPGGNTAHVVLVDGDGWVLASTGPIPPYTRDEHPEFFSALIRSGMPQIGRTDDGAGDTLPHVMAAAPLRVAPWAVSVGQAEREAMAPVSRLRWLLILFGAAAVLLAILYSWWDTGAVIEPLARLTRAAQEVARGNLDEPVRVERRDEIGTLGEAFETMRLRLREAREELQRALEEAKRREQEAAALYRVGSEILSSLDLETILQTVVDQARTLLGAEVAVLCLEEDGSLRVAAASDPGGRLQTEGAVETARRPDTALCAGCPAPAVAWLPQRASATLSAGNRTIGFLCAGGQNPVGPVESRLLAGLANQAAIAIENARLYENVKTLAVYEERDRIAREMHDSVAQSLGYMYSRLRLLQDRYPQDREPALWADLDDLARVASASYDEVRWAIFGLRTGRPHRAGLLSALAGYVRDFTTRTGVRAELAGETLGRVALAPEAEAQLVRIVQEALTNVAKHAAATQVWVRVEARGDSVHVVVEDNGVGFEPGAKAGQDGHYGLATMRERAESVGGHLEIDTAPGAGCRVHIAMPLVH</sequence>
<proteinExistence type="predicted"/>
<dbReference type="Gene3D" id="6.10.340.10">
    <property type="match status" value="1"/>
</dbReference>
<dbReference type="SMART" id="SM00304">
    <property type="entry name" value="HAMP"/>
    <property type="match status" value="1"/>
</dbReference>
<dbReference type="GO" id="GO:0000155">
    <property type="term" value="F:phosphorelay sensor kinase activity"/>
    <property type="evidence" value="ECO:0007669"/>
    <property type="project" value="InterPro"/>
</dbReference>
<evidence type="ECO:0000256" key="5">
    <source>
        <dbReference type="ARBA" id="ARBA00022679"/>
    </source>
</evidence>
<dbReference type="EC" id="2.7.13.3" evidence="3"/>
<dbReference type="InterPro" id="IPR011712">
    <property type="entry name" value="Sig_transdc_His_kin_sub3_dim/P"/>
</dbReference>
<evidence type="ECO:0000256" key="8">
    <source>
        <dbReference type="ARBA" id="ARBA00022840"/>
    </source>
</evidence>
<keyword evidence="5" id="KW-0808">Transferase</keyword>
<dbReference type="CDD" id="cd06225">
    <property type="entry name" value="HAMP"/>
    <property type="match status" value="1"/>
</dbReference>
<evidence type="ECO:0000256" key="1">
    <source>
        <dbReference type="ARBA" id="ARBA00000085"/>
    </source>
</evidence>
<feature type="transmembrane region" description="Helical" evidence="11">
    <location>
        <begin position="274"/>
        <end position="295"/>
    </location>
</feature>
<evidence type="ECO:0000256" key="3">
    <source>
        <dbReference type="ARBA" id="ARBA00012438"/>
    </source>
</evidence>
<evidence type="ECO:0000259" key="13">
    <source>
        <dbReference type="PROSITE" id="PS50885"/>
    </source>
</evidence>
<evidence type="ECO:0000313" key="15">
    <source>
        <dbReference type="Proteomes" id="UP001163687"/>
    </source>
</evidence>
<dbReference type="KEGG" id="cmic:caldi_22040"/>
<dbReference type="PANTHER" id="PTHR24421:SF10">
    <property type="entry name" value="NITRATE_NITRITE SENSOR PROTEIN NARQ"/>
    <property type="match status" value="1"/>
</dbReference>
<organism evidence="14 15">
    <name type="scientific">Caldinitratiruptor microaerophilus</name>
    <dbReference type="NCBI Taxonomy" id="671077"/>
    <lineage>
        <taxon>Bacteria</taxon>
        <taxon>Bacillati</taxon>
        <taxon>Bacillota</taxon>
        <taxon>Clostridia</taxon>
        <taxon>Eubacteriales</taxon>
        <taxon>Symbiobacteriaceae</taxon>
        <taxon>Caldinitratiruptor</taxon>
    </lineage>
</organism>
<dbReference type="SMART" id="SM00387">
    <property type="entry name" value="HATPase_c"/>
    <property type="match status" value="1"/>
</dbReference>
<evidence type="ECO:0000313" key="14">
    <source>
        <dbReference type="EMBL" id="BDG61114.1"/>
    </source>
</evidence>
<dbReference type="SUPFAM" id="SSF55781">
    <property type="entry name" value="GAF domain-like"/>
    <property type="match status" value="1"/>
</dbReference>
<dbReference type="Pfam" id="PF13492">
    <property type="entry name" value="GAF_3"/>
    <property type="match status" value="1"/>
</dbReference>
<dbReference type="GO" id="GO:0046983">
    <property type="term" value="F:protein dimerization activity"/>
    <property type="evidence" value="ECO:0007669"/>
    <property type="project" value="InterPro"/>
</dbReference>
<dbReference type="Pfam" id="PF07730">
    <property type="entry name" value="HisKA_3"/>
    <property type="match status" value="1"/>
</dbReference>
<comment type="catalytic activity">
    <reaction evidence="1">
        <text>ATP + protein L-histidine = ADP + protein N-phospho-L-histidine.</text>
        <dbReference type="EC" id="2.7.13.3"/>
    </reaction>
</comment>
<dbReference type="GO" id="GO:0016020">
    <property type="term" value="C:membrane"/>
    <property type="evidence" value="ECO:0007669"/>
    <property type="project" value="UniProtKB-SubCell"/>
</dbReference>
<dbReference type="Pfam" id="PF02518">
    <property type="entry name" value="HATPase_c"/>
    <property type="match status" value="1"/>
</dbReference>
<evidence type="ECO:0000256" key="2">
    <source>
        <dbReference type="ARBA" id="ARBA00004370"/>
    </source>
</evidence>
<keyword evidence="9" id="KW-0902">Two-component regulatory system</keyword>
<protein>
    <recommendedName>
        <fullName evidence="3">histidine kinase</fullName>
        <ecNumber evidence="3">2.7.13.3</ecNumber>
    </recommendedName>
</protein>
<dbReference type="SMART" id="SM00065">
    <property type="entry name" value="GAF"/>
    <property type="match status" value="1"/>
</dbReference>
<evidence type="ECO:0000256" key="6">
    <source>
        <dbReference type="ARBA" id="ARBA00022741"/>
    </source>
</evidence>
<keyword evidence="15" id="KW-1185">Reference proteome</keyword>
<reference evidence="14" key="1">
    <citation type="submission" date="2022-03" db="EMBL/GenBank/DDBJ databases">
        <title>Complete genome sequence of Caldinitratiruptor microaerophilus.</title>
        <authorList>
            <person name="Mukaiyama R."/>
            <person name="Nishiyama T."/>
            <person name="Ueda K."/>
        </authorList>
    </citation>
    <scope>NUCLEOTIDE SEQUENCE</scope>
    <source>
        <strain evidence="14">JCM 16183</strain>
    </source>
</reference>
<dbReference type="CDD" id="cd16917">
    <property type="entry name" value="HATPase_UhpB-NarQ-NarX-like"/>
    <property type="match status" value="1"/>
</dbReference>
<dbReference type="PROSITE" id="PS50885">
    <property type="entry name" value="HAMP"/>
    <property type="match status" value="1"/>
</dbReference>
<evidence type="ECO:0000256" key="10">
    <source>
        <dbReference type="SAM" id="Coils"/>
    </source>
</evidence>
<dbReference type="SUPFAM" id="SSF55874">
    <property type="entry name" value="ATPase domain of HSP90 chaperone/DNA topoisomerase II/histidine kinase"/>
    <property type="match status" value="1"/>
</dbReference>
<keyword evidence="11" id="KW-1133">Transmembrane helix</keyword>
<evidence type="ECO:0000256" key="11">
    <source>
        <dbReference type="SAM" id="Phobius"/>
    </source>
</evidence>
<comment type="subcellular location">
    <subcellularLocation>
        <location evidence="2">Membrane</location>
    </subcellularLocation>
</comment>
<dbReference type="InterPro" id="IPR005467">
    <property type="entry name" value="His_kinase_dom"/>
</dbReference>
<dbReference type="InterPro" id="IPR003660">
    <property type="entry name" value="HAMP_dom"/>
</dbReference>
<dbReference type="PROSITE" id="PS50109">
    <property type="entry name" value="HIS_KIN"/>
    <property type="match status" value="1"/>
</dbReference>
<dbReference type="SUPFAM" id="SSF158472">
    <property type="entry name" value="HAMP domain-like"/>
    <property type="match status" value="1"/>
</dbReference>
<feature type="domain" description="Histidine kinase" evidence="12">
    <location>
        <begin position="625"/>
        <end position="716"/>
    </location>
</feature>
<keyword evidence="10" id="KW-0175">Coiled coil</keyword>
<keyword evidence="11" id="KW-0812">Transmembrane</keyword>
<dbReference type="GO" id="GO:0005524">
    <property type="term" value="F:ATP binding"/>
    <property type="evidence" value="ECO:0007669"/>
    <property type="project" value="UniProtKB-KW"/>
</dbReference>
<dbReference type="InterPro" id="IPR050482">
    <property type="entry name" value="Sensor_HK_TwoCompSys"/>
</dbReference>
<dbReference type="Gene3D" id="3.30.565.10">
    <property type="entry name" value="Histidine kinase-like ATPase, C-terminal domain"/>
    <property type="match status" value="1"/>
</dbReference>
<evidence type="ECO:0000256" key="9">
    <source>
        <dbReference type="ARBA" id="ARBA00023012"/>
    </source>
</evidence>
<keyword evidence="11" id="KW-0472">Membrane</keyword>
<evidence type="ECO:0000256" key="7">
    <source>
        <dbReference type="ARBA" id="ARBA00022777"/>
    </source>
</evidence>
<dbReference type="InterPro" id="IPR003018">
    <property type="entry name" value="GAF"/>
</dbReference>
<name>A0AA35GAB4_9FIRM</name>
<dbReference type="RefSeq" id="WP_264841791.1">
    <property type="nucleotide sequence ID" value="NZ_AP025628.1"/>
</dbReference>